<evidence type="ECO:0000256" key="1">
    <source>
        <dbReference type="ARBA" id="ARBA00023015"/>
    </source>
</evidence>
<evidence type="ECO:0000313" key="6">
    <source>
        <dbReference type="EMBL" id="KAF4469525.1"/>
    </source>
</evidence>
<dbReference type="CDD" id="cd12148">
    <property type="entry name" value="fungal_TF_MHR"/>
    <property type="match status" value="1"/>
</dbReference>
<reference evidence="6 7" key="1">
    <citation type="submission" date="2020-01" db="EMBL/GenBank/DDBJ databases">
        <title>Identification and distribution of gene clusters putatively required for synthesis of sphingolipid metabolism inhibitors in phylogenetically diverse species of the filamentous fungus Fusarium.</title>
        <authorList>
            <person name="Kim H.-S."/>
            <person name="Busman M."/>
            <person name="Brown D.W."/>
            <person name="Divon H."/>
            <person name="Uhlig S."/>
            <person name="Proctor R.H."/>
        </authorList>
    </citation>
    <scope>NUCLEOTIDE SEQUENCE [LARGE SCALE GENOMIC DNA]</scope>
    <source>
        <strain evidence="6 7">NRRL 20459</strain>
    </source>
</reference>
<feature type="region of interest" description="Disordered" evidence="4">
    <location>
        <begin position="43"/>
        <end position="62"/>
    </location>
</feature>
<dbReference type="Gene3D" id="4.10.240.10">
    <property type="entry name" value="Zn(2)-C6 fungal-type DNA-binding domain"/>
    <property type="match status" value="1"/>
</dbReference>
<keyword evidence="3" id="KW-0539">Nucleus</keyword>
<name>A0A8H4LH39_9HYPO</name>
<protein>
    <recommendedName>
        <fullName evidence="5">Zn(2)-C6 fungal-type domain-containing protein</fullName>
    </recommendedName>
</protein>
<dbReference type="GO" id="GO:0008270">
    <property type="term" value="F:zinc ion binding"/>
    <property type="evidence" value="ECO:0007669"/>
    <property type="project" value="InterPro"/>
</dbReference>
<dbReference type="Proteomes" id="UP000554235">
    <property type="component" value="Unassembled WGS sequence"/>
</dbReference>
<dbReference type="SUPFAM" id="SSF57701">
    <property type="entry name" value="Zn2/Cys6 DNA-binding domain"/>
    <property type="match status" value="1"/>
</dbReference>
<organism evidence="6 7">
    <name type="scientific">Fusarium albosuccineum</name>
    <dbReference type="NCBI Taxonomy" id="1237068"/>
    <lineage>
        <taxon>Eukaryota</taxon>
        <taxon>Fungi</taxon>
        <taxon>Dikarya</taxon>
        <taxon>Ascomycota</taxon>
        <taxon>Pezizomycotina</taxon>
        <taxon>Sordariomycetes</taxon>
        <taxon>Hypocreomycetidae</taxon>
        <taxon>Hypocreales</taxon>
        <taxon>Nectriaceae</taxon>
        <taxon>Fusarium</taxon>
        <taxon>Fusarium decemcellulare species complex</taxon>
    </lineage>
</organism>
<keyword evidence="2" id="KW-0804">Transcription</keyword>
<sequence>MQSQPKRMRLGTKSCTECRRRKVRCTFNEGQYKCRQCTLHKTTCKPQQDSPNPPDGPPDNVQLRLGNIEESVRILVQSLGQTPGKLGWSPAGIRSSPFGASSSEASSRDEDWDASGALDEAPLVQFLRDTLAAQSHKFQTDIRPHPSGRTGVLPVQHIQHLIPDTPALVSILQYTQPFWSIWPLAWTVTATGEFCFPQDVPSAVRFVQESLQSTEPGVVAKCLVWFCICLQELPKNFDNQHKLRLPLSPSDLTLNYIDHIDTLLQTNSSPAYNLDFLEALTVQYELFIFMGRPCRAWKSTRTALDNAMLLGLHRPGQSRRRKEIWDTLWVQERHLSLFLGLPYSVPEHLLHSITDDESAQLEKRILQRVAIISGHITERDRLQQQSSYSTTVRIMEEMDQLRALIPIEWRNPGDADPNMPFGQAFMRRAIILFYFTTNKMLHLPYVRMAAQDKRYAYSRDATFESAEGMVRAYQNMRVLGDKPMSCDFLDFVAFSGATILAADLVSRGSLRSVEEEQRLWTLITGLAGGMRKTAEVLDCPVASQSADVLEYLHAARHGTYVGPEQYEATIPYFGRMRIRKPKERAQPGVQQQQQQSLGFSPSVIELESNVFNFRMPSEFQTAYELTEDWTVGMDFDCNYDWQGVFEFTGVGS</sequence>
<gene>
    <name evidence="6" type="ORF">FALBO_3570</name>
</gene>
<accession>A0A8H4LH39</accession>
<evidence type="ECO:0000256" key="4">
    <source>
        <dbReference type="SAM" id="MobiDB-lite"/>
    </source>
</evidence>
<evidence type="ECO:0000256" key="2">
    <source>
        <dbReference type="ARBA" id="ARBA00023163"/>
    </source>
</evidence>
<dbReference type="SMART" id="SM00066">
    <property type="entry name" value="GAL4"/>
    <property type="match status" value="1"/>
</dbReference>
<feature type="region of interest" description="Disordered" evidence="4">
    <location>
        <begin position="86"/>
        <end position="112"/>
    </location>
</feature>
<evidence type="ECO:0000259" key="5">
    <source>
        <dbReference type="PROSITE" id="PS50048"/>
    </source>
</evidence>
<proteinExistence type="predicted"/>
<dbReference type="InterPro" id="IPR036864">
    <property type="entry name" value="Zn2-C6_fun-type_DNA-bd_sf"/>
</dbReference>
<feature type="domain" description="Zn(2)-C6 fungal-type" evidence="5">
    <location>
        <begin position="14"/>
        <end position="44"/>
    </location>
</feature>
<comment type="caution">
    <text evidence="6">The sequence shown here is derived from an EMBL/GenBank/DDBJ whole genome shotgun (WGS) entry which is preliminary data.</text>
</comment>
<dbReference type="PROSITE" id="PS50048">
    <property type="entry name" value="ZN2_CY6_FUNGAL_2"/>
    <property type="match status" value="1"/>
</dbReference>
<feature type="compositionally biased region" description="Low complexity" evidence="4">
    <location>
        <begin position="95"/>
        <end position="105"/>
    </location>
</feature>
<keyword evidence="7" id="KW-1185">Reference proteome</keyword>
<dbReference type="CDD" id="cd00067">
    <property type="entry name" value="GAL4"/>
    <property type="match status" value="1"/>
</dbReference>
<dbReference type="PANTHER" id="PTHR47840">
    <property type="entry name" value="ZN(II)2CYS6 TRANSCRIPTION FACTOR (EUROFUNG)-RELATED"/>
    <property type="match status" value="1"/>
</dbReference>
<evidence type="ECO:0000313" key="7">
    <source>
        <dbReference type="Proteomes" id="UP000554235"/>
    </source>
</evidence>
<evidence type="ECO:0000256" key="3">
    <source>
        <dbReference type="ARBA" id="ARBA00023242"/>
    </source>
</evidence>
<dbReference type="OrthoDB" id="6509908at2759"/>
<dbReference type="AlphaFoldDB" id="A0A8H4LH39"/>
<keyword evidence="1" id="KW-0805">Transcription regulation</keyword>
<dbReference type="InterPro" id="IPR001138">
    <property type="entry name" value="Zn2Cys6_DnaBD"/>
</dbReference>
<dbReference type="EMBL" id="JAADYS010000466">
    <property type="protein sequence ID" value="KAF4469525.1"/>
    <property type="molecule type" value="Genomic_DNA"/>
</dbReference>
<dbReference type="PANTHER" id="PTHR47840:SF1">
    <property type="entry name" value="ZN(II)2CYS6 TRANSCRIPTION FACTOR (EUROFUNG)"/>
    <property type="match status" value="1"/>
</dbReference>
<dbReference type="GO" id="GO:0000981">
    <property type="term" value="F:DNA-binding transcription factor activity, RNA polymerase II-specific"/>
    <property type="evidence" value="ECO:0007669"/>
    <property type="project" value="InterPro"/>
</dbReference>
<dbReference type="PROSITE" id="PS00463">
    <property type="entry name" value="ZN2_CY6_FUNGAL_1"/>
    <property type="match status" value="1"/>
</dbReference>